<keyword evidence="3" id="KW-0119">Carbohydrate metabolism</keyword>
<dbReference type="Gene3D" id="3.40.50.11350">
    <property type="match status" value="1"/>
</dbReference>
<keyword evidence="1" id="KW-0808">Transferase</keyword>
<accession>A0A383UVR8</accession>
<evidence type="ECO:0000313" key="5">
    <source>
        <dbReference type="EMBL" id="SZF03685.1"/>
    </source>
</evidence>
<feature type="transmembrane region" description="Helical" evidence="4">
    <location>
        <begin position="21"/>
        <end position="39"/>
    </location>
</feature>
<evidence type="ECO:0000313" key="6">
    <source>
        <dbReference type="Proteomes" id="UP000275772"/>
    </source>
</evidence>
<dbReference type="GO" id="GO:0006004">
    <property type="term" value="P:fucose metabolic process"/>
    <property type="evidence" value="ECO:0007669"/>
    <property type="project" value="UniProtKB-KW"/>
</dbReference>
<dbReference type="Pfam" id="PF10250">
    <property type="entry name" value="O-FucT"/>
    <property type="match status" value="1"/>
</dbReference>
<dbReference type="GO" id="GO:0016740">
    <property type="term" value="F:transferase activity"/>
    <property type="evidence" value="ECO:0007669"/>
    <property type="project" value="UniProtKB-KW"/>
</dbReference>
<evidence type="ECO:0000256" key="2">
    <source>
        <dbReference type="ARBA" id="ARBA00023253"/>
    </source>
</evidence>
<sequence>MLHKSFYELINGVVPNRNYRCMVIVVLILNGLIINHFFVRSTLLGTNLFKIPTVPVETELPWSLIDPKSVTEEPLSTSDSNQPLELQKQIRPYTPTDPTKYPELGPGPTPALINTHDYAFDGPYVGWPLQRLCNDVRQTPGLVFLCDNNSGGVGNIRNFILTCIRYAIEAGASGIVMPKIQRRSAEDLSDLFSKGFQPFHYFFDQQHFKYAMATYCPQVTVYDQVTDIPNVEFVRSITGFYPKNLNKDFDGCDERGVNRHLDFFREKFDAWIRNTNQTINVQHPTTVRFKWATFFEWPIYRDGPEFANTFGDLLRIRPDIQHMAAATIRELSAAMGVPPNPSAIEIPFLGAHLRTEKDALSIWPKFNQQTDGYLEQAIKGKHTHIYLACGNTTEVDRFAERASQKNITVLAKNDLLKGDDFAALQALTWDQQALVDYLVLQKSSFFTGCSFSSFTMNIAIKRHTMTSGIHSRQWRSPGDQYSWLVGNFESWYGDWMFMLECMWP</sequence>
<organism evidence="5 6">
    <name type="scientific">Blumeria hordei</name>
    <name type="common">Barley powdery mildew</name>
    <name type="synonym">Blumeria graminis f. sp. hordei</name>
    <dbReference type="NCBI Taxonomy" id="2867405"/>
    <lineage>
        <taxon>Eukaryota</taxon>
        <taxon>Fungi</taxon>
        <taxon>Dikarya</taxon>
        <taxon>Ascomycota</taxon>
        <taxon>Pezizomycotina</taxon>
        <taxon>Leotiomycetes</taxon>
        <taxon>Erysiphales</taxon>
        <taxon>Erysiphaceae</taxon>
        <taxon>Blumeria</taxon>
    </lineage>
</organism>
<keyword evidence="2" id="KW-0294">Fucose metabolism</keyword>
<reference evidence="5 6" key="1">
    <citation type="submission" date="2017-11" db="EMBL/GenBank/DDBJ databases">
        <authorList>
            <person name="Kracher B."/>
        </authorList>
    </citation>
    <scope>NUCLEOTIDE SEQUENCE [LARGE SCALE GENOMIC DNA]</scope>
    <source>
        <strain evidence="5 6">RACE1</strain>
    </source>
</reference>
<dbReference type="EMBL" id="UNSH01000056">
    <property type="protein sequence ID" value="SZF03685.1"/>
    <property type="molecule type" value="Genomic_DNA"/>
</dbReference>
<evidence type="ECO:0000256" key="3">
    <source>
        <dbReference type="ARBA" id="ARBA00023277"/>
    </source>
</evidence>
<dbReference type="Proteomes" id="UP000275772">
    <property type="component" value="Unassembled WGS sequence"/>
</dbReference>
<keyword evidence="4" id="KW-1133">Transmembrane helix</keyword>
<protein>
    <recommendedName>
        <fullName evidence="7">Alternative oxidase</fullName>
    </recommendedName>
</protein>
<evidence type="ECO:0000256" key="4">
    <source>
        <dbReference type="SAM" id="Phobius"/>
    </source>
</evidence>
<dbReference type="AlphaFoldDB" id="A0A383UVR8"/>
<keyword evidence="4" id="KW-0812">Transmembrane</keyword>
<dbReference type="InterPro" id="IPR019378">
    <property type="entry name" value="GDP-Fuc_O-FucTrfase"/>
</dbReference>
<evidence type="ECO:0000256" key="1">
    <source>
        <dbReference type="ARBA" id="ARBA00022679"/>
    </source>
</evidence>
<keyword evidence="4" id="KW-0472">Membrane</keyword>
<proteinExistence type="predicted"/>
<dbReference type="CDD" id="cd11296">
    <property type="entry name" value="O-FucT_like"/>
    <property type="match status" value="1"/>
</dbReference>
<evidence type="ECO:0008006" key="7">
    <source>
        <dbReference type="Google" id="ProtNLM"/>
    </source>
</evidence>
<name>A0A383UVR8_BLUHO</name>
<dbReference type="VEuPathDB" id="FungiDB:BLGHR1_14479"/>
<gene>
    <name evidence="5" type="ORF">BLGHR1_14479</name>
</gene>